<dbReference type="Pfam" id="PF14026">
    <property type="entry name" value="SCO4226-like"/>
    <property type="match status" value="1"/>
</dbReference>
<evidence type="ECO:0000313" key="1">
    <source>
        <dbReference type="EMBL" id="MBK8573636.1"/>
    </source>
</evidence>
<dbReference type="Proteomes" id="UP000709959">
    <property type="component" value="Unassembled WGS sequence"/>
</dbReference>
<name>A0A936K6Z8_9BACT</name>
<dbReference type="InterPro" id="IPR042557">
    <property type="entry name" value="SCO4226"/>
</dbReference>
<proteinExistence type="predicted"/>
<reference evidence="1 2" key="1">
    <citation type="submission" date="2020-10" db="EMBL/GenBank/DDBJ databases">
        <title>Connecting structure to function with the recovery of over 1000 high-quality activated sludge metagenome-assembled genomes encoding full-length rRNA genes using long-read sequencing.</title>
        <authorList>
            <person name="Singleton C.M."/>
            <person name="Petriglieri F."/>
            <person name="Kristensen J.M."/>
            <person name="Kirkegaard R.H."/>
            <person name="Michaelsen T.Y."/>
            <person name="Andersen M.H."/>
            <person name="Karst S.M."/>
            <person name="Dueholm M.S."/>
            <person name="Nielsen P.H."/>
            <person name="Albertsen M."/>
        </authorList>
    </citation>
    <scope>NUCLEOTIDE SEQUENCE [LARGE SCALE GENOMIC DNA]</scope>
    <source>
        <strain evidence="1">OdNE_18-Q3-R46-58_MAXAC.008</strain>
    </source>
</reference>
<dbReference type="EMBL" id="JADKCH010000025">
    <property type="protein sequence ID" value="MBK8573636.1"/>
    <property type="molecule type" value="Genomic_DNA"/>
</dbReference>
<sequence length="85" mass="9348">MRRFMVVRTFPAGALAGLDATAKKAVNQCNSTHKVEWVHSYANADKTKTFCIYDGPSEQAIRDAATANKIPVDDIIEIPVVLMPQ</sequence>
<comment type="caution">
    <text evidence="1">The sequence shown here is derived from an EMBL/GenBank/DDBJ whole genome shotgun (WGS) entry which is preliminary data.</text>
</comment>
<gene>
    <name evidence="1" type="ORF">IPN91_13640</name>
</gene>
<dbReference type="AlphaFoldDB" id="A0A936K6Z8"/>
<dbReference type="Gene3D" id="3.30.70.3090">
    <property type="entry name" value="ORF SCO4226, nickel-binding ferredoxin-like monomer"/>
    <property type="match status" value="1"/>
</dbReference>
<evidence type="ECO:0000313" key="2">
    <source>
        <dbReference type="Proteomes" id="UP000709959"/>
    </source>
</evidence>
<organism evidence="1 2">
    <name type="scientific">Candidatus Geothrix odensensis</name>
    <dbReference type="NCBI Taxonomy" id="2954440"/>
    <lineage>
        <taxon>Bacteria</taxon>
        <taxon>Pseudomonadati</taxon>
        <taxon>Acidobacteriota</taxon>
        <taxon>Holophagae</taxon>
        <taxon>Holophagales</taxon>
        <taxon>Holophagaceae</taxon>
        <taxon>Geothrix</taxon>
    </lineage>
</organism>
<accession>A0A936K6Z8</accession>
<dbReference type="InterPro" id="IPR025336">
    <property type="entry name" value="SCO4226-like"/>
</dbReference>
<protein>
    <submittedName>
        <fullName evidence="1">DUF4242 domain-containing protein</fullName>
    </submittedName>
</protein>